<proteinExistence type="predicted"/>
<dbReference type="OrthoDB" id="10436753at2759"/>
<accession>A0A8J2LVI5</accession>
<dbReference type="EMBL" id="CAJVCH010551436">
    <property type="protein sequence ID" value="CAG7829415.1"/>
    <property type="molecule type" value="Genomic_DNA"/>
</dbReference>
<evidence type="ECO:0000313" key="2">
    <source>
        <dbReference type="Proteomes" id="UP000708208"/>
    </source>
</evidence>
<name>A0A8J2LVI5_9HEXA</name>
<sequence length="109" mass="12154">MISNGAFSAPNGYDLRAPFNVPAGNIRCMRVVPAFSISSLQRDTITEEFERSKPPIIPSIPVECLPLNYNFYYPTYTPCRGYSLASGFGPPSNLDRILSKLMFKDSLIK</sequence>
<reference evidence="1" key="1">
    <citation type="submission" date="2021-06" db="EMBL/GenBank/DDBJ databases">
        <authorList>
            <person name="Hodson N. C."/>
            <person name="Mongue J. A."/>
            <person name="Jaron S. K."/>
        </authorList>
    </citation>
    <scope>NUCLEOTIDE SEQUENCE</scope>
</reference>
<gene>
    <name evidence="1" type="ORF">AFUS01_LOCUS39279</name>
</gene>
<comment type="caution">
    <text evidence="1">The sequence shown here is derived from an EMBL/GenBank/DDBJ whole genome shotgun (WGS) entry which is preliminary data.</text>
</comment>
<protein>
    <submittedName>
        <fullName evidence="1">Uncharacterized protein</fullName>
    </submittedName>
</protein>
<dbReference type="Proteomes" id="UP000708208">
    <property type="component" value="Unassembled WGS sequence"/>
</dbReference>
<keyword evidence="2" id="KW-1185">Reference proteome</keyword>
<dbReference type="AlphaFoldDB" id="A0A8J2LVI5"/>
<organism evidence="1 2">
    <name type="scientific">Allacma fusca</name>
    <dbReference type="NCBI Taxonomy" id="39272"/>
    <lineage>
        <taxon>Eukaryota</taxon>
        <taxon>Metazoa</taxon>
        <taxon>Ecdysozoa</taxon>
        <taxon>Arthropoda</taxon>
        <taxon>Hexapoda</taxon>
        <taxon>Collembola</taxon>
        <taxon>Symphypleona</taxon>
        <taxon>Sminthuridae</taxon>
        <taxon>Allacma</taxon>
    </lineage>
</organism>
<evidence type="ECO:0000313" key="1">
    <source>
        <dbReference type="EMBL" id="CAG7829415.1"/>
    </source>
</evidence>